<name>A0A2A5IYX3_RHOSG</name>
<sequence length="177" mass="19772">MFRTASKRKVRKALDNLTLPDPWDSRKLVEQIAHDRGHPIVLSPVPQHVMEGKVCGLWVSSDETDYLLYPEDSPSWHIDIVICHELGHMLLDHDLEIPVPAKSGPPTTSIDIEGLSAWLPGLDPDAVRGILGRSGFSARSEYEAEYLATLIIDRAVGDIQDTRHTRMLNTFVRGEDG</sequence>
<evidence type="ECO:0000313" key="1">
    <source>
        <dbReference type="EMBL" id="PCK22177.1"/>
    </source>
</evidence>
<gene>
    <name evidence="1" type="ORF">CHR55_33010</name>
</gene>
<protein>
    <recommendedName>
        <fullName evidence="3">IrrE N-terminal-like domain-containing protein</fullName>
    </recommendedName>
</protein>
<dbReference type="AlphaFoldDB" id="A0A2A5IYX3"/>
<evidence type="ECO:0008006" key="3">
    <source>
        <dbReference type="Google" id="ProtNLM"/>
    </source>
</evidence>
<organism evidence="1 2">
    <name type="scientific">Rhodococcus qingshengii</name>
    <dbReference type="NCBI Taxonomy" id="334542"/>
    <lineage>
        <taxon>Bacteria</taxon>
        <taxon>Bacillati</taxon>
        <taxon>Actinomycetota</taxon>
        <taxon>Actinomycetes</taxon>
        <taxon>Mycobacteriales</taxon>
        <taxon>Nocardiaceae</taxon>
        <taxon>Rhodococcus</taxon>
        <taxon>Rhodococcus erythropolis group</taxon>
    </lineage>
</organism>
<dbReference type="EMBL" id="NOVD01000082">
    <property type="protein sequence ID" value="PCK22177.1"/>
    <property type="molecule type" value="Genomic_DNA"/>
</dbReference>
<comment type="caution">
    <text evidence="1">The sequence shown here is derived from an EMBL/GenBank/DDBJ whole genome shotgun (WGS) entry which is preliminary data.</text>
</comment>
<reference evidence="1 2" key="1">
    <citation type="submission" date="2017-07" db="EMBL/GenBank/DDBJ databases">
        <title>Draft sequence of Rhodococcus enclensis 23b-28.</title>
        <authorList>
            <person name="Besaury L."/>
            <person name="Sancelme M."/>
            <person name="Amato P."/>
            <person name="Lallement A."/>
            <person name="Delort A.-M."/>
        </authorList>
    </citation>
    <scope>NUCLEOTIDE SEQUENCE [LARGE SCALE GENOMIC DNA]</scope>
    <source>
        <strain evidence="1 2">23b-28</strain>
    </source>
</reference>
<accession>A0A2A5IYX3</accession>
<dbReference type="RefSeq" id="WP_099699064.1">
    <property type="nucleotide sequence ID" value="NZ_NOVD01000082.1"/>
</dbReference>
<evidence type="ECO:0000313" key="2">
    <source>
        <dbReference type="Proteomes" id="UP000230886"/>
    </source>
</evidence>
<dbReference type="Proteomes" id="UP000230886">
    <property type="component" value="Unassembled WGS sequence"/>
</dbReference>
<proteinExistence type="predicted"/>